<dbReference type="GO" id="GO:0016020">
    <property type="term" value="C:membrane"/>
    <property type="evidence" value="ECO:0007669"/>
    <property type="project" value="UniProtKB-SubCell"/>
</dbReference>
<comment type="similarity">
    <text evidence="2">Belongs to the major facilitator superfamily. Monocarboxylate porter (TC 2.A.1.13) family.</text>
</comment>
<feature type="transmembrane region" description="Helical" evidence="3">
    <location>
        <begin position="410"/>
        <end position="430"/>
    </location>
</feature>
<feature type="transmembrane region" description="Helical" evidence="3">
    <location>
        <begin position="111"/>
        <end position="129"/>
    </location>
</feature>
<feature type="transmembrane region" description="Helical" evidence="3">
    <location>
        <begin position="169"/>
        <end position="189"/>
    </location>
</feature>
<dbReference type="AlphaFoldDB" id="W9WQB8"/>
<reference evidence="4 5" key="1">
    <citation type="submission" date="2013-03" db="EMBL/GenBank/DDBJ databases">
        <title>The Genome Sequence of Cladophialophora yegresii CBS 114405.</title>
        <authorList>
            <consortium name="The Broad Institute Genomics Platform"/>
            <person name="Cuomo C."/>
            <person name="de Hoog S."/>
            <person name="Gorbushina A."/>
            <person name="Walker B."/>
            <person name="Young S.K."/>
            <person name="Zeng Q."/>
            <person name="Gargeya S."/>
            <person name="Fitzgerald M."/>
            <person name="Haas B."/>
            <person name="Abouelleil A."/>
            <person name="Allen A.W."/>
            <person name="Alvarado L."/>
            <person name="Arachchi H.M."/>
            <person name="Berlin A.M."/>
            <person name="Chapman S.B."/>
            <person name="Gainer-Dewar J."/>
            <person name="Goldberg J."/>
            <person name="Griggs A."/>
            <person name="Gujja S."/>
            <person name="Hansen M."/>
            <person name="Howarth C."/>
            <person name="Imamovic A."/>
            <person name="Ireland A."/>
            <person name="Larimer J."/>
            <person name="McCowan C."/>
            <person name="Murphy C."/>
            <person name="Pearson M."/>
            <person name="Poon T.W."/>
            <person name="Priest M."/>
            <person name="Roberts A."/>
            <person name="Saif S."/>
            <person name="Shea T."/>
            <person name="Sisk P."/>
            <person name="Sykes S."/>
            <person name="Wortman J."/>
            <person name="Nusbaum C."/>
            <person name="Birren B."/>
        </authorList>
    </citation>
    <scope>NUCLEOTIDE SEQUENCE [LARGE SCALE GENOMIC DNA]</scope>
    <source>
        <strain evidence="4 5">CBS 114405</strain>
    </source>
</reference>
<feature type="transmembrane region" description="Helical" evidence="3">
    <location>
        <begin position="371"/>
        <end position="390"/>
    </location>
</feature>
<dbReference type="VEuPathDB" id="FungiDB:A1O7_04737"/>
<keyword evidence="3" id="KW-0812">Transmembrane</keyword>
<name>W9WQB8_9EURO</name>
<dbReference type="HOGENOM" id="CLU_001265_1_2_1"/>
<evidence type="ECO:0000313" key="5">
    <source>
        <dbReference type="Proteomes" id="UP000019473"/>
    </source>
</evidence>
<feature type="transmembrane region" description="Helical" evidence="3">
    <location>
        <begin position="278"/>
        <end position="297"/>
    </location>
</feature>
<dbReference type="Gene3D" id="1.20.1250.20">
    <property type="entry name" value="MFS general substrate transporter like domains"/>
    <property type="match status" value="2"/>
</dbReference>
<feature type="transmembrane region" description="Helical" evidence="3">
    <location>
        <begin position="333"/>
        <end position="350"/>
    </location>
</feature>
<protein>
    <recommendedName>
        <fullName evidence="6">Major facilitator superfamily (MFS) profile domain-containing protein</fullName>
    </recommendedName>
</protein>
<evidence type="ECO:0008006" key="6">
    <source>
        <dbReference type="Google" id="ProtNLM"/>
    </source>
</evidence>
<dbReference type="InterPro" id="IPR011701">
    <property type="entry name" value="MFS"/>
</dbReference>
<dbReference type="RefSeq" id="XP_007756937.1">
    <property type="nucleotide sequence ID" value="XM_007758747.1"/>
</dbReference>
<dbReference type="Pfam" id="PF07690">
    <property type="entry name" value="MFS_1"/>
    <property type="match status" value="1"/>
</dbReference>
<evidence type="ECO:0000256" key="3">
    <source>
        <dbReference type="SAM" id="Phobius"/>
    </source>
</evidence>
<keyword evidence="3" id="KW-0472">Membrane</keyword>
<feature type="transmembrane region" description="Helical" evidence="3">
    <location>
        <begin position="80"/>
        <end position="99"/>
    </location>
</feature>
<feature type="transmembrane region" description="Helical" evidence="3">
    <location>
        <begin position="39"/>
        <end position="60"/>
    </location>
</feature>
<dbReference type="InterPro" id="IPR036259">
    <property type="entry name" value="MFS_trans_sf"/>
</dbReference>
<dbReference type="eggNOG" id="KOG2504">
    <property type="taxonomic scope" value="Eukaryota"/>
</dbReference>
<sequence length="461" mass="49845">MADTTDHELAAVNRGADIDDDTSLVDLQSLPPADRGKGAWFTLAACFFLEATVWGFIHSYGVMEVYYRQHEPFRSQHEGLAAVATTAMAIMLIGSPFISLIHQRFPSLRRIGGCVGLAIMFSGLLIAASTDSPMVLLWTQGVMYGVGALLVYFPAMFLIDEWFVERKGFAFGISWAGTGIGGATTPFLLQWLLHTQGHRTTLRICAGIIAGVALPCVLFMKPRLPVRGPRRFRPMDLGFIKKRTFWMYQCPSIIQSSVAPLPSLWLPSFASSMGMSPATGPLSVALLNLASCCGYLLQGRLVDRYHVSWAILVSTLGSTIAVFGFWGCGTHKATLYIFAILFGLFGAGYPGHWTGCAGDMRRTFPNVNTGLVISLMCAGKGAGNILAGPVSEKLLSMKPWQHSSFAYGSSYGSIIIFTGVCMFLGGAGAIPRLGHSLSTALRNAPLPRMNFARALRTSTSD</sequence>
<dbReference type="SUPFAM" id="SSF103473">
    <property type="entry name" value="MFS general substrate transporter"/>
    <property type="match status" value="1"/>
</dbReference>
<evidence type="ECO:0000313" key="4">
    <source>
        <dbReference type="EMBL" id="EXJ60584.1"/>
    </source>
</evidence>
<dbReference type="Proteomes" id="UP000019473">
    <property type="component" value="Unassembled WGS sequence"/>
</dbReference>
<organism evidence="4 5">
    <name type="scientific">Cladophialophora yegresii CBS 114405</name>
    <dbReference type="NCBI Taxonomy" id="1182544"/>
    <lineage>
        <taxon>Eukaryota</taxon>
        <taxon>Fungi</taxon>
        <taxon>Dikarya</taxon>
        <taxon>Ascomycota</taxon>
        <taxon>Pezizomycotina</taxon>
        <taxon>Eurotiomycetes</taxon>
        <taxon>Chaetothyriomycetidae</taxon>
        <taxon>Chaetothyriales</taxon>
        <taxon>Herpotrichiellaceae</taxon>
        <taxon>Cladophialophora</taxon>
    </lineage>
</organism>
<evidence type="ECO:0000256" key="1">
    <source>
        <dbReference type="ARBA" id="ARBA00004141"/>
    </source>
</evidence>
<dbReference type="PANTHER" id="PTHR11360">
    <property type="entry name" value="MONOCARBOXYLATE TRANSPORTER"/>
    <property type="match status" value="1"/>
</dbReference>
<comment type="subcellular location">
    <subcellularLocation>
        <location evidence="1">Membrane</location>
        <topology evidence="1">Multi-pass membrane protein</topology>
    </subcellularLocation>
</comment>
<keyword evidence="5" id="KW-1185">Reference proteome</keyword>
<dbReference type="OrthoDB" id="2213137at2759"/>
<gene>
    <name evidence="4" type="ORF">A1O7_04737</name>
</gene>
<dbReference type="PANTHER" id="PTHR11360:SF287">
    <property type="entry name" value="MFS MONOCARBOXYLATE TRANSPORTER"/>
    <property type="match status" value="1"/>
</dbReference>
<accession>W9WQB8</accession>
<evidence type="ECO:0000256" key="2">
    <source>
        <dbReference type="ARBA" id="ARBA00006727"/>
    </source>
</evidence>
<feature type="transmembrane region" description="Helical" evidence="3">
    <location>
        <begin position="201"/>
        <end position="224"/>
    </location>
</feature>
<dbReference type="GO" id="GO:0022857">
    <property type="term" value="F:transmembrane transporter activity"/>
    <property type="evidence" value="ECO:0007669"/>
    <property type="project" value="InterPro"/>
</dbReference>
<proteinExistence type="inferred from homology"/>
<feature type="transmembrane region" description="Helical" evidence="3">
    <location>
        <begin position="309"/>
        <end position="327"/>
    </location>
</feature>
<dbReference type="GeneID" id="19179322"/>
<dbReference type="InterPro" id="IPR050327">
    <property type="entry name" value="Proton-linked_MCT"/>
</dbReference>
<comment type="caution">
    <text evidence="4">The sequence shown here is derived from an EMBL/GenBank/DDBJ whole genome shotgun (WGS) entry which is preliminary data.</text>
</comment>
<feature type="transmembrane region" description="Helical" evidence="3">
    <location>
        <begin position="135"/>
        <end position="157"/>
    </location>
</feature>
<dbReference type="EMBL" id="AMGW01000003">
    <property type="protein sequence ID" value="EXJ60584.1"/>
    <property type="molecule type" value="Genomic_DNA"/>
</dbReference>
<keyword evidence="3" id="KW-1133">Transmembrane helix</keyword>